<dbReference type="EMBL" id="JAIWYP010000008">
    <property type="protein sequence ID" value="KAH3782170.1"/>
    <property type="molecule type" value="Genomic_DNA"/>
</dbReference>
<evidence type="ECO:0000313" key="2">
    <source>
        <dbReference type="Proteomes" id="UP000828390"/>
    </source>
</evidence>
<organism evidence="1 2">
    <name type="scientific">Dreissena polymorpha</name>
    <name type="common">Zebra mussel</name>
    <name type="synonym">Mytilus polymorpha</name>
    <dbReference type="NCBI Taxonomy" id="45954"/>
    <lineage>
        <taxon>Eukaryota</taxon>
        <taxon>Metazoa</taxon>
        <taxon>Spiralia</taxon>
        <taxon>Lophotrochozoa</taxon>
        <taxon>Mollusca</taxon>
        <taxon>Bivalvia</taxon>
        <taxon>Autobranchia</taxon>
        <taxon>Heteroconchia</taxon>
        <taxon>Euheterodonta</taxon>
        <taxon>Imparidentia</taxon>
        <taxon>Neoheterodontei</taxon>
        <taxon>Myida</taxon>
        <taxon>Dreissenoidea</taxon>
        <taxon>Dreissenidae</taxon>
        <taxon>Dreissena</taxon>
    </lineage>
</organism>
<evidence type="ECO:0000313" key="1">
    <source>
        <dbReference type="EMBL" id="KAH3782170.1"/>
    </source>
</evidence>
<keyword evidence="2" id="KW-1185">Reference proteome</keyword>
<reference evidence="1" key="2">
    <citation type="submission" date="2020-11" db="EMBL/GenBank/DDBJ databases">
        <authorList>
            <person name="McCartney M.A."/>
            <person name="Auch B."/>
            <person name="Kono T."/>
            <person name="Mallez S."/>
            <person name="Becker A."/>
            <person name="Gohl D.M."/>
            <person name="Silverstein K.A.T."/>
            <person name="Koren S."/>
            <person name="Bechman K.B."/>
            <person name="Herman A."/>
            <person name="Abrahante J.E."/>
            <person name="Garbe J."/>
        </authorList>
    </citation>
    <scope>NUCLEOTIDE SEQUENCE</scope>
    <source>
        <strain evidence="1">Duluth1</strain>
        <tissue evidence="1">Whole animal</tissue>
    </source>
</reference>
<comment type="caution">
    <text evidence="1">The sequence shown here is derived from an EMBL/GenBank/DDBJ whole genome shotgun (WGS) entry which is preliminary data.</text>
</comment>
<sequence length="82" mass="9396">MVIFGSYWCIYNTVVGNRRIDEEMFVAMSFMNKRNNVGPKTVPCGTPEVALDRLEDSPSMTTCCNRSFKKLLTQDKVLLRMP</sequence>
<reference evidence="1" key="1">
    <citation type="journal article" date="2019" name="bioRxiv">
        <title>The Genome of the Zebra Mussel, Dreissena polymorpha: A Resource for Invasive Species Research.</title>
        <authorList>
            <person name="McCartney M.A."/>
            <person name="Auch B."/>
            <person name="Kono T."/>
            <person name="Mallez S."/>
            <person name="Zhang Y."/>
            <person name="Obille A."/>
            <person name="Becker A."/>
            <person name="Abrahante J.E."/>
            <person name="Garbe J."/>
            <person name="Badalamenti J.P."/>
            <person name="Herman A."/>
            <person name="Mangelson H."/>
            <person name="Liachko I."/>
            <person name="Sullivan S."/>
            <person name="Sone E.D."/>
            <person name="Koren S."/>
            <person name="Silverstein K.A.T."/>
            <person name="Beckman K.B."/>
            <person name="Gohl D.M."/>
        </authorList>
    </citation>
    <scope>NUCLEOTIDE SEQUENCE</scope>
    <source>
        <strain evidence="1">Duluth1</strain>
        <tissue evidence="1">Whole animal</tissue>
    </source>
</reference>
<name>A0A9D4ELN4_DREPO</name>
<gene>
    <name evidence="1" type="ORF">DPMN_160082</name>
</gene>
<dbReference type="Proteomes" id="UP000828390">
    <property type="component" value="Unassembled WGS sequence"/>
</dbReference>
<protein>
    <submittedName>
        <fullName evidence="1">Uncharacterized protein</fullName>
    </submittedName>
</protein>
<accession>A0A9D4ELN4</accession>
<dbReference type="AlphaFoldDB" id="A0A9D4ELN4"/>
<proteinExistence type="predicted"/>